<dbReference type="Gene3D" id="3.40.50.300">
    <property type="entry name" value="P-loop containing nucleotide triphosphate hydrolases"/>
    <property type="match status" value="1"/>
</dbReference>
<comment type="caution">
    <text evidence="2">The sequence shown here is derived from an EMBL/GenBank/DDBJ whole genome shotgun (WGS) entry which is preliminary data.</text>
</comment>
<keyword evidence="1" id="KW-1133">Transmembrane helix</keyword>
<accession>A0ABS2CQD2</accession>
<feature type="transmembrane region" description="Helical" evidence="1">
    <location>
        <begin position="227"/>
        <end position="248"/>
    </location>
</feature>
<keyword evidence="1" id="KW-0812">Transmembrane</keyword>
<name>A0ABS2CQD2_9MICO</name>
<reference evidence="2" key="1">
    <citation type="submission" date="2021-02" db="EMBL/GenBank/DDBJ databases">
        <title>Phycicoccus sp. MQZ13P-5T, whole genome shotgun sequence.</title>
        <authorList>
            <person name="Tuo L."/>
        </authorList>
    </citation>
    <scope>NUCLEOTIDE SEQUENCE</scope>
    <source>
        <strain evidence="2">MQZ13P-5</strain>
    </source>
</reference>
<sequence>MRVGLLADAMRNRWRTIALTVFVVGLLGALVVLRLPVSYTSTTDVLLNPTPGNALTTDSARSGDQINVAMQTEAGLVKSPPVADIVGVTVHERVEAAASEVEVSVPPNTQIVRIEYTAGSAREAQRYASAYADALLEYRRNQAQSNVTGQLDLLKQQSDSASAGLKKAAASAGGSDPSAEAVAQVQLYTNRLATLQDQIGSLEATPIAPGGVVTPATLATTADGLPVVLLIVVAVLIGLVLGIGLAIWRERTDDHIRSAADGDVESLPVMGVVPAGIAHGHSGILTKDGGPMADAYRGVRASLYAKAPAPAVVVVAGLDEHLERAAHRVAVNLAASISVSGHSVCLVDATLTEGSIRELTGVRNHRGLADAIHEGGLKRVPVSRARGGYHVVTGGTVDASMREQLASSRLRGVLDELGERHEYVVVASPVISLSESTELALASTGVVLVAADRRSLRDDVRRTMRRVGHLGISVLGLVTVQYSRHEQEQPVVVTRAVEAAPVEEAEDKRVAKGGA</sequence>
<evidence type="ECO:0000313" key="3">
    <source>
        <dbReference type="Proteomes" id="UP001430172"/>
    </source>
</evidence>
<proteinExistence type="predicted"/>
<dbReference type="InterPro" id="IPR027417">
    <property type="entry name" value="P-loop_NTPase"/>
</dbReference>
<dbReference type="PANTHER" id="PTHR32309:SF31">
    <property type="entry name" value="CAPSULAR EXOPOLYSACCHARIDE FAMILY"/>
    <property type="match status" value="1"/>
</dbReference>
<dbReference type="SUPFAM" id="SSF52540">
    <property type="entry name" value="P-loop containing nucleoside triphosphate hydrolases"/>
    <property type="match status" value="1"/>
</dbReference>
<dbReference type="PANTHER" id="PTHR32309">
    <property type="entry name" value="TYROSINE-PROTEIN KINASE"/>
    <property type="match status" value="1"/>
</dbReference>
<dbReference type="InterPro" id="IPR050445">
    <property type="entry name" value="Bact_polysacc_biosynth/exp"/>
</dbReference>
<dbReference type="RefSeq" id="WP_204132552.1">
    <property type="nucleotide sequence ID" value="NZ_JAFDVD010000021.1"/>
</dbReference>
<dbReference type="Proteomes" id="UP001430172">
    <property type="component" value="Unassembled WGS sequence"/>
</dbReference>
<evidence type="ECO:0000256" key="1">
    <source>
        <dbReference type="SAM" id="Phobius"/>
    </source>
</evidence>
<keyword evidence="3" id="KW-1185">Reference proteome</keyword>
<organism evidence="2 3">
    <name type="scientific">Phycicoccus sonneratiae</name>
    <dbReference type="NCBI Taxonomy" id="2807628"/>
    <lineage>
        <taxon>Bacteria</taxon>
        <taxon>Bacillati</taxon>
        <taxon>Actinomycetota</taxon>
        <taxon>Actinomycetes</taxon>
        <taxon>Micrococcales</taxon>
        <taxon>Intrasporangiaceae</taxon>
        <taxon>Phycicoccus</taxon>
    </lineage>
</organism>
<protein>
    <recommendedName>
        <fullName evidence="4">Polysaccharide chain length determinant N-terminal domain-containing protein</fullName>
    </recommendedName>
</protein>
<evidence type="ECO:0008006" key="4">
    <source>
        <dbReference type="Google" id="ProtNLM"/>
    </source>
</evidence>
<keyword evidence="1" id="KW-0472">Membrane</keyword>
<dbReference type="EMBL" id="JAFDVD010000021">
    <property type="protein sequence ID" value="MBM6402081.1"/>
    <property type="molecule type" value="Genomic_DNA"/>
</dbReference>
<gene>
    <name evidence="2" type="ORF">JQN70_16910</name>
</gene>
<evidence type="ECO:0000313" key="2">
    <source>
        <dbReference type="EMBL" id="MBM6402081.1"/>
    </source>
</evidence>